<dbReference type="AlphaFoldDB" id="A0A1G7IXY5"/>
<protein>
    <submittedName>
        <fullName evidence="1">Uncharacterized protein</fullName>
    </submittedName>
</protein>
<evidence type="ECO:0000313" key="2">
    <source>
        <dbReference type="Proteomes" id="UP000199045"/>
    </source>
</evidence>
<organism evidence="1 2">
    <name type="scientific">Chitinophaga filiformis</name>
    <name type="common">Myxococcus filiformis</name>
    <name type="synonym">Flexibacter filiformis</name>
    <dbReference type="NCBI Taxonomy" id="104663"/>
    <lineage>
        <taxon>Bacteria</taxon>
        <taxon>Pseudomonadati</taxon>
        <taxon>Bacteroidota</taxon>
        <taxon>Chitinophagia</taxon>
        <taxon>Chitinophagales</taxon>
        <taxon>Chitinophagaceae</taxon>
        <taxon>Chitinophaga</taxon>
    </lineage>
</organism>
<dbReference type="OrthoDB" id="675660at2"/>
<proteinExistence type="predicted"/>
<accession>A0A1G7IXY5</accession>
<gene>
    <name evidence="1" type="ORF">SAMN04488121_1011025</name>
</gene>
<reference evidence="1 2" key="1">
    <citation type="submission" date="2016-10" db="EMBL/GenBank/DDBJ databases">
        <authorList>
            <person name="de Groot N.N."/>
        </authorList>
    </citation>
    <scope>NUCLEOTIDE SEQUENCE [LARGE SCALE GENOMIC DNA]</scope>
    <source>
        <strain evidence="1 2">DSM 527</strain>
    </source>
</reference>
<sequence length="86" mass="10109">MEGLDEPFILKFEYKEKPHILEVRPWIQQYKISYKVTVEECEITFEEDEEGQLRAIGDKHTHAGHTVDPQLLQDIARRIQETVSGQ</sequence>
<name>A0A1G7IXY5_CHIFI</name>
<dbReference type="EMBL" id="FNBN01000001">
    <property type="protein sequence ID" value="SDF17602.1"/>
    <property type="molecule type" value="Genomic_DNA"/>
</dbReference>
<evidence type="ECO:0000313" key="1">
    <source>
        <dbReference type="EMBL" id="SDF17602.1"/>
    </source>
</evidence>
<dbReference type="Proteomes" id="UP000199045">
    <property type="component" value="Unassembled WGS sequence"/>
</dbReference>
<dbReference type="RefSeq" id="WP_089829147.1">
    <property type="nucleotide sequence ID" value="NZ_FNBN01000001.1"/>
</dbReference>